<accession>A0ABR3RB84</accession>
<proteinExistence type="predicted"/>
<dbReference type="Proteomes" id="UP001521785">
    <property type="component" value="Unassembled WGS sequence"/>
</dbReference>
<organism evidence="3 4">
    <name type="scientific">Paraconiothyrium brasiliense</name>
    <dbReference type="NCBI Taxonomy" id="300254"/>
    <lineage>
        <taxon>Eukaryota</taxon>
        <taxon>Fungi</taxon>
        <taxon>Dikarya</taxon>
        <taxon>Ascomycota</taxon>
        <taxon>Pezizomycotina</taxon>
        <taxon>Dothideomycetes</taxon>
        <taxon>Pleosporomycetidae</taxon>
        <taxon>Pleosporales</taxon>
        <taxon>Massarineae</taxon>
        <taxon>Didymosphaeriaceae</taxon>
        <taxon>Paraconiothyrium</taxon>
    </lineage>
</organism>
<evidence type="ECO:0000256" key="1">
    <source>
        <dbReference type="SAM" id="MobiDB-lite"/>
    </source>
</evidence>
<reference evidence="3 4" key="1">
    <citation type="submission" date="2024-02" db="EMBL/GenBank/DDBJ databases">
        <title>De novo assembly and annotation of 12 fungi associated with fruit tree decline syndrome in Ontario, Canada.</title>
        <authorList>
            <person name="Sulman M."/>
            <person name="Ellouze W."/>
            <person name="Ilyukhin E."/>
        </authorList>
    </citation>
    <scope>NUCLEOTIDE SEQUENCE [LARGE SCALE GENOMIC DNA]</scope>
    <source>
        <strain evidence="3 4">M42-189</strain>
    </source>
</reference>
<evidence type="ECO:0000313" key="3">
    <source>
        <dbReference type="EMBL" id="KAL1601379.1"/>
    </source>
</evidence>
<feature type="region of interest" description="Disordered" evidence="1">
    <location>
        <begin position="177"/>
        <end position="200"/>
    </location>
</feature>
<gene>
    <name evidence="3" type="ORF">SLS60_006291</name>
</gene>
<keyword evidence="2" id="KW-0812">Transmembrane</keyword>
<evidence type="ECO:0000313" key="4">
    <source>
        <dbReference type="Proteomes" id="UP001521785"/>
    </source>
</evidence>
<evidence type="ECO:0000256" key="2">
    <source>
        <dbReference type="SAM" id="Phobius"/>
    </source>
</evidence>
<dbReference type="EMBL" id="JAKJXO020000008">
    <property type="protein sequence ID" value="KAL1601379.1"/>
    <property type="molecule type" value="Genomic_DNA"/>
</dbReference>
<keyword evidence="2" id="KW-0472">Membrane</keyword>
<protein>
    <submittedName>
        <fullName evidence="3">Uncharacterized protein</fullName>
    </submittedName>
</protein>
<feature type="compositionally biased region" description="Basic and acidic residues" evidence="1">
    <location>
        <begin position="183"/>
        <end position="200"/>
    </location>
</feature>
<feature type="region of interest" description="Disordered" evidence="1">
    <location>
        <begin position="107"/>
        <end position="155"/>
    </location>
</feature>
<name>A0ABR3RB84_9PLEO</name>
<comment type="caution">
    <text evidence="3">The sequence shown here is derived from an EMBL/GenBank/DDBJ whole genome shotgun (WGS) entry which is preliminary data.</text>
</comment>
<feature type="compositionally biased region" description="Polar residues" evidence="1">
    <location>
        <begin position="107"/>
        <end position="122"/>
    </location>
</feature>
<keyword evidence="2" id="KW-1133">Transmembrane helix</keyword>
<keyword evidence="4" id="KW-1185">Reference proteome</keyword>
<sequence length="200" mass="21746">MGKLALFALYHRIFKQVEWARWTIYVAAVIGLIVPLMTPIDAILCSPPKGKPWGYPNPECSKSFSVVETGISIACSSMPTMAKFSRLQIWQGGYFLSLRTLLRSVTHRSSGGSSKTPSQAPSGRTPGVSPKKPDPYSLHLPPTTDGSITQLRLDENESIELADGSLAKLGPELRIVEVTSKSSTEEGHGDQGSRSQKDFV</sequence>
<feature type="transmembrane region" description="Helical" evidence="2">
    <location>
        <begin position="22"/>
        <end position="44"/>
    </location>
</feature>